<name>A0A9D4LFJ8_DREPO</name>
<accession>A0A9D4LFJ8</accession>
<reference evidence="1" key="1">
    <citation type="journal article" date="2019" name="bioRxiv">
        <title>The Genome of the Zebra Mussel, Dreissena polymorpha: A Resource for Invasive Species Research.</title>
        <authorList>
            <person name="McCartney M.A."/>
            <person name="Auch B."/>
            <person name="Kono T."/>
            <person name="Mallez S."/>
            <person name="Zhang Y."/>
            <person name="Obille A."/>
            <person name="Becker A."/>
            <person name="Abrahante J.E."/>
            <person name="Garbe J."/>
            <person name="Badalamenti J.P."/>
            <person name="Herman A."/>
            <person name="Mangelson H."/>
            <person name="Liachko I."/>
            <person name="Sullivan S."/>
            <person name="Sone E.D."/>
            <person name="Koren S."/>
            <person name="Silverstein K.A.T."/>
            <person name="Beckman K.B."/>
            <person name="Gohl D.M."/>
        </authorList>
    </citation>
    <scope>NUCLEOTIDE SEQUENCE</scope>
    <source>
        <strain evidence="1">Duluth1</strain>
        <tissue evidence="1">Whole animal</tissue>
    </source>
</reference>
<evidence type="ECO:0000313" key="1">
    <source>
        <dbReference type="EMBL" id="KAH3857166.1"/>
    </source>
</evidence>
<organism evidence="1 2">
    <name type="scientific">Dreissena polymorpha</name>
    <name type="common">Zebra mussel</name>
    <name type="synonym">Mytilus polymorpha</name>
    <dbReference type="NCBI Taxonomy" id="45954"/>
    <lineage>
        <taxon>Eukaryota</taxon>
        <taxon>Metazoa</taxon>
        <taxon>Spiralia</taxon>
        <taxon>Lophotrochozoa</taxon>
        <taxon>Mollusca</taxon>
        <taxon>Bivalvia</taxon>
        <taxon>Autobranchia</taxon>
        <taxon>Heteroconchia</taxon>
        <taxon>Euheterodonta</taxon>
        <taxon>Imparidentia</taxon>
        <taxon>Neoheterodontei</taxon>
        <taxon>Myida</taxon>
        <taxon>Dreissenoidea</taxon>
        <taxon>Dreissenidae</taxon>
        <taxon>Dreissena</taxon>
    </lineage>
</organism>
<sequence>MSVHLAHVSMAAAAQMKSTSTYVHALPGTLVSTAGQLCWAMTAASDRQCARTS</sequence>
<protein>
    <submittedName>
        <fullName evidence="1">Uncharacterized protein</fullName>
    </submittedName>
</protein>
<gene>
    <name evidence="1" type="ORF">DPMN_099766</name>
</gene>
<dbReference type="AlphaFoldDB" id="A0A9D4LFJ8"/>
<reference evidence="1" key="2">
    <citation type="submission" date="2020-11" db="EMBL/GenBank/DDBJ databases">
        <authorList>
            <person name="McCartney M.A."/>
            <person name="Auch B."/>
            <person name="Kono T."/>
            <person name="Mallez S."/>
            <person name="Becker A."/>
            <person name="Gohl D.M."/>
            <person name="Silverstein K.A.T."/>
            <person name="Koren S."/>
            <person name="Bechman K.B."/>
            <person name="Herman A."/>
            <person name="Abrahante J.E."/>
            <person name="Garbe J."/>
        </authorList>
    </citation>
    <scope>NUCLEOTIDE SEQUENCE</scope>
    <source>
        <strain evidence="1">Duluth1</strain>
        <tissue evidence="1">Whole animal</tissue>
    </source>
</reference>
<keyword evidence="2" id="KW-1185">Reference proteome</keyword>
<dbReference type="EMBL" id="JAIWYP010000003">
    <property type="protein sequence ID" value="KAH3857166.1"/>
    <property type="molecule type" value="Genomic_DNA"/>
</dbReference>
<comment type="caution">
    <text evidence="1">The sequence shown here is derived from an EMBL/GenBank/DDBJ whole genome shotgun (WGS) entry which is preliminary data.</text>
</comment>
<proteinExistence type="predicted"/>
<dbReference type="Proteomes" id="UP000828390">
    <property type="component" value="Unassembled WGS sequence"/>
</dbReference>
<evidence type="ECO:0000313" key="2">
    <source>
        <dbReference type="Proteomes" id="UP000828390"/>
    </source>
</evidence>